<name>A0A5A9NQ60_9TELE</name>
<proteinExistence type="predicted"/>
<evidence type="ECO:0000313" key="2">
    <source>
        <dbReference type="EMBL" id="KAA0711036.1"/>
    </source>
</evidence>
<keyword evidence="3" id="KW-1185">Reference proteome</keyword>
<protein>
    <submittedName>
        <fullName evidence="2">VPS10 domain-containing receptor</fullName>
    </submittedName>
</protein>
<accession>A0A5A9NQ60</accession>
<dbReference type="EMBL" id="SOYY01000015">
    <property type="protein sequence ID" value="KAA0711036.1"/>
    <property type="molecule type" value="Genomic_DNA"/>
</dbReference>
<feature type="compositionally biased region" description="Basic and acidic residues" evidence="1">
    <location>
        <begin position="49"/>
        <end position="61"/>
    </location>
</feature>
<feature type="compositionally biased region" description="Low complexity" evidence="1">
    <location>
        <begin position="1"/>
        <end position="20"/>
    </location>
</feature>
<dbReference type="AlphaFoldDB" id="A0A5A9NQ60"/>
<feature type="region of interest" description="Disordered" evidence="1">
    <location>
        <begin position="1"/>
        <end position="129"/>
    </location>
</feature>
<dbReference type="Proteomes" id="UP000324632">
    <property type="component" value="Chromosome 15"/>
</dbReference>
<keyword evidence="2" id="KW-0675">Receptor</keyword>
<evidence type="ECO:0000313" key="3">
    <source>
        <dbReference type="Proteomes" id="UP000324632"/>
    </source>
</evidence>
<evidence type="ECO:0000256" key="1">
    <source>
        <dbReference type="SAM" id="MobiDB-lite"/>
    </source>
</evidence>
<organism evidence="2 3">
    <name type="scientific">Triplophysa tibetana</name>
    <dbReference type="NCBI Taxonomy" id="1572043"/>
    <lineage>
        <taxon>Eukaryota</taxon>
        <taxon>Metazoa</taxon>
        <taxon>Chordata</taxon>
        <taxon>Craniata</taxon>
        <taxon>Vertebrata</taxon>
        <taxon>Euteleostomi</taxon>
        <taxon>Actinopterygii</taxon>
        <taxon>Neopterygii</taxon>
        <taxon>Teleostei</taxon>
        <taxon>Ostariophysi</taxon>
        <taxon>Cypriniformes</taxon>
        <taxon>Nemacheilidae</taxon>
        <taxon>Triplophysa</taxon>
    </lineage>
</organism>
<reference evidence="2 3" key="1">
    <citation type="journal article" date="2019" name="Mol. Ecol. Resour.">
        <title>Chromosome-level genome assembly of Triplophysa tibetana, a fish adapted to the harsh high-altitude environment of the Tibetan Plateau.</title>
        <authorList>
            <person name="Yang X."/>
            <person name="Liu H."/>
            <person name="Ma Z."/>
            <person name="Zou Y."/>
            <person name="Zou M."/>
            <person name="Mao Y."/>
            <person name="Li X."/>
            <person name="Wang H."/>
            <person name="Chen T."/>
            <person name="Wang W."/>
            <person name="Yang R."/>
        </authorList>
    </citation>
    <scope>NUCLEOTIDE SEQUENCE [LARGE SCALE GENOMIC DNA]</scope>
    <source>
        <strain evidence="2">TTIB1903HZAU</strain>
        <tissue evidence="2">Muscle</tissue>
    </source>
</reference>
<comment type="caution">
    <text evidence="2">The sequence shown here is derived from an EMBL/GenBank/DDBJ whole genome shotgun (WGS) entry which is preliminary data.</text>
</comment>
<sequence length="151" mass="16323">MSLSSSTPPVTTPRSEPTEPSEQKLVHSPVKSGILRLDRPKLFPKAHVSRRDRVSPTEGKDGNIYSASPSEGIKVDRRVKRGVFPSDPEKSVNSAAGPRSEFRRTGGVDGTARGPRQNEPHLVTSTFSLSGDSAHNQAMVLWSGYNSSVSK</sequence>
<gene>
    <name evidence="2" type="ORF">E1301_Tti002856</name>
</gene>